<gene>
    <name evidence="2" type="ordered locus">Exig_0557</name>
</gene>
<reference evidence="2 3" key="2">
    <citation type="journal article" date="2008" name="BMC Genomics">
        <title>Architecture of thermal adaptation in an Exiguobacterium sibiricum strain isolated from 3 million year old permafrost: a genome and transcriptome approach.</title>
        <authorList>
            <person name="Rodrigues D.F."/>
            <person name="Ivanova N."/>
            <person name="He Z."/>
            <person name="Huebner M."/>
            <person name="Zhou J."/>
            <person name="Tiedje J.M."/>
        </authorList>
    </citation>
    <scope>NUCLEOTIDE SEQUENCE [LARGE SCALE GENOMIC DNA]</scope>
    <source>
        <strain evidence="3">DSM 17290 / CIP 109462 / JCM 13490 / 255-15</strain>
    </source>
</reference>
<dbReference type="InterPro" id="IPR000182">
    <property type="entry name" value="GNAT_dom"/>
</dbReference>
<dbReference type="GO" id="GO:0016747">
    <property type="term" value="F:acyltransferase activity, transferring groups other than amino-acyl groups"/>
    <property type="evidence" value="ECO:0007669"/>
    <property type="project" value="InterPro"/>
</dbReference>
<keyword evidence="3" id="KW-1185">Reference proteome</keyword>
<dbReference type="HOGENOM" id="CLU_996564_0_0_9"/>
<evidence type="ECO:0000313" key="3">
    <source>
        <dbReference type="Proteomes" id="UP000001681"/>
    </source>
</evidence>
<sequence>MLNILSYDQLSHPQRRLVHRLLRTTPSSPSSFSYPPIEHQQWTIWHEDHVQATLGFHVFEHTVQLLNASYTDLQAFQILAHHVHLQALSFSPRHIDVQIIPPNDFGFITTWNALGYSLSCEQFRLIGLTRGRPVSVQFKPLSLRNRQLFLTIRNDAIRYSDFLFPYDAIHLDYLVDQGVLPYLVYDKNTVVGTLLIEQHKQVVRLLEITCLPQLKNQGYGRRILDTFQMKLHKKNILSFEVYCFSTHQEALRLYQPTTFCDIQIFSNWHRYSCEPVSLTT</sequence>
<evidence type="ECO:0000259" key="1">
    <source>
        <dbReference type="PROSITE" id="PS51186"/>
    </source>
</evidence>
<dbReference type="Proteomes" id="UP000001681">
    <property type="component" value="Chromosome"/>
</dbReference>
<feature type="domain" description="N-acetyltransferase" evidence="1">
    <location>
        <begin position="136"/>
        <end position="280"/>
    </location>
</feature>
<organism evidence="2 3">
    <name type="scientific">Exiguobacterium sibiricum (strain DSM 17290 / CCUG 55495 / CIP 109462 / JCM 13490 / 255-15)</name>
    <dbReference type="NCBI Taxonomy" id="262543"/>
    <lineage>
        <taxon>Bacteria</taxon>
        <taxon>Bacillati</taxon>
        <taxon>Bacillota</taxon>
        <taxon>Bacilli</taxon>
        <taxon>Bacillales</taxon>
        <taxon>Bacillales Family XII. Incertae Sedis</taxon>
        <taxon>Exiguobacterium</taxon>
    </lineage>
</organism>
<dbReference type="CDD" id="cd04301">
    <property type="entry name" value="NAT_SF"/>
    <property type="match status" value="1"/>
</dbReference>
<dbReference type="eggNOG" id="COG0456">
    <property type="taxonomic scope" value="Bacteria"/>
</dbReference>
<dbReference type="EMBL" id="CP001022">
    <property type="protein sequence ID" value="ACB60038.1"/>
    <property type="molecule type" value="Genomic_DNA"/>
</dbReference>
<dbReference type="PROSITE" id="PS51186">
    <property type="entry name" value="GNAT"/>
    <property type="match status" value="1"/>
</dbReference>
<dbReference type="KEGG" id="esi:Exig_0557"/>
<dbReference type="AlphaFoldDB" id="B1YJK8"/>
<dbReference type="SUPFAM" id="SSF55729">
    <property type="entry name" value="Acyl-CoA N-acyltransferases (Nat)"/>
    <property type="match status" value="1"/>
</dbReference>
<evidence type="ECO:0000313" key="2">
    <source>
        <dbReference type="EMBL" id="ACB60038.1"/>
    </source>
</evidence>
<accession>B1YJK8</accession>
<proteinExistence type="predicted"/>
<protein>
    <recommendedName>
        <fullName evidence="1">N-acetyltransferase domain-containing protein</fullName>
    </recommendedName>
</protein>
<name>B1YJK8_EXIS2</name>
<reference evidence="3" key="3">
    <citation type="submission" date="2008-04" db="EMBL/GenBank/DDBJ databases">
        <title>Complete sequence of chromosome of Exiguobacterium sibiricum 255-15.</title>
        <authorList>
            <consortium name="US DOE Joint Genome Institute"/>
            <person name="Copeland A."/>
            <person name="Lucas S."/>
            <person name="Lapidus A."/>
            <person name="Glavina del Rio T."/>
            <person name="Dalin E."/>
            <person name="Tice H."/>
            <person name="Bruce D."/>
            <person name="Goodwin L."/>
            <person name="Pitluck S."/>
            <person name="Kiss H."/>
            <person name="Chertkov O."/>
            <person name="Monk C."/>
            <person name="Brettin T."/>
            <person name="Detter J.C."/>
            <person name="Han C."/>
            <person name="Kuske C.R."/>
            <person name="Schmutz J."/>
            <person name="Larimer F."/>
            <person name="Land M."/>
            <person name="Hauser L."/>
            <person name="Kyrpides N."/>
            <person name="Mikhailova N."/>
            <person name="Vishnivetskaya T."/>
            <person name="Rodrigues D.F."/>
            <person name="Gilichinsky D."/>
            <person name="Tiedje J."/>
            <person name="Richardson P."/>
        </authorList>
    </citation>
    <scope>NUCLEOTIDE SEQUENCE [LARGE SCALE GENOMIC DNA]</scope>
    <source>
        <strain evidence="3">DSM 17290 / CIP 109462 / JCM 13490 / 255-15</strain>
    </source>
</reference>
<dbReference type="InterPro" id="IPR016181">
    <property type="entry name" value="Acyl_CoA_acyltransferase"/>
</dbReference>
<dbReference type="Gene3D" id="3.40.630.30">
    <property type="match status" value="1"/>
</dbReference>
<dbReference type="Pfam" id="PF00583">
    <property type="entry name" value="Acetyltransf_1"/>
    <property type="match status" value="1"/>
</dbReference>
<dbReference type="RefSeq" id="WP_012369462.1">
    <property type="nucleotide sequence ID" value="NC_010556.1"/>
</dbReference>
<reference evidence="2 3" key="1">
    <citation type="journal article" date="2006" name="Extremophiles">
        <title>Characterization of Exiguobacterium isolates from the Siberian permafrost. Description of Exiguobacterium sibiricum sp. nov.</title>
        <authorList>
            <person name="Rodrigues D.F."/>
            <person name="Goris J."/>
            <person name="Vishnivetskaya T."/>
            <person name="Gilichinsky D."/>
            <person name="Thomashow M.F."/>
            <person name="Tiedje J.M."/>
        </authorList>
    </citation>
    <scope>NUCLEOTIDE SEQUENCE [LARGE SCALE GENOMIC DNA]</scope>
    <source>
        <strain evidence="3">DSM 17290 / CIP 109462 / JCM 13490 / 255-15</strain>
    </source>
</reference>